<dbReference type="InterPro" id="IPR036188">
    <property type="entry name" value="FAD/NAD-bd_sf"/>
</dbReference>
<dbReference type="GO" id="GO:0007264">
    <property type="term" value="P:small GTPase-mediated signal transduction"/>
    <property type="evidence" value="ECO:0007669"/>
    <property type="project" value="UniProtKB-UniRule"/>
</dbReference>
<dbReference type="PIRSF" id="PIRSF037514">
    <property type="entry name" value="Rab_ger_ger_transf_A_fun"/>
    <property type="match status" value="1"/>
</dbReference>
<reference evidence="4" key="1">
    <citation type="journal article" date="2014" name="Genome Announc.">
        <title>Genome sequence and annotation of Acremonium chrysogenum, producer of the beta-lactam antibiotic cephalosporin C.</title>
        <authorList>
            <person name="Terfehr D."/>
            <person name="Dahlmann T.A."/>
            <person name="Specht T."/>
            <person name="Zadra I."/>
            <person name="Kuernsteiner H."/>
            <person name="Kueck U."/>
        </authorList>
    </citation>
    <scope>NUCLEOTIDE SEQUENCE [LARGE SCALE GENOMIC DNA]</scope>
    <source>
        <strain evidence="4">ATCC 11550 / CBS 779.69 / DSM 880 / IAM 14645 / JCM 23072 / IMI 49137</strain>
    </source>
</reference>
<dbReference type="Pfam" id="PF00996">
    <property type="entry name" value="GDI"/>
    <property type="match status" value="1"/>
</dbReference>
<dbReference type="GO" id="GO:0005968">
    <property type="term" value="C:Rab-protein geranylgeranyltransferase complex"/>
    <property type="evidence" value="ECO:0007669"/>
    <property type="project" value="TreeGrafter"/>
</dbReference>
<dbReference type="Gene3D" id="3.30.519.10">
    <property type="entry name" value="Guanine Nucleotide Dissociation Inhibitor, domain 2"/>
    <property type="match status" value="1"/>
</dbReference>
<comment type="similarity">
    <text evidence="1 2">Belongs to the Rab GDI family.</text>
</comment>
<dbReference type="OrthoDB" id="1923006at2759"/>
<dbReference type="GO" id="GO:0005829">
    <property type="term" value="C:cytosol"/>
    <property type="evidence" value="ECO:0007669"/>
    <property type="project" value="TreeGrafter"/>
</dbReference>
<dbReference type="Proteomes" id="UP000029964">
    <property type="component" value="Unassembled WGS sequence"/>
</dbReference>
<keyword evidence="3" id="KW-0808">Transferase</keyword>
<evidence type="ECO:0000256" key="1">
    <source>
        <dbReference type="ARBA" id="ARBA00005593"/>
    </source>
</evidence>
<dbReference type="GO" id="GO:0005092">
    <property type="term" value="F:GDP-dissociation inhibitor activity"/>
    <property type="evidence" value="ECO:0007669"/>
    <property type="project" value="UniProtKB-UniRule"/>
</dbReference>
<evidence type="ECO:0000256" key="2">
    <source>
        <dbReference type="PIRNR" id="PIRNR037514"/>
    </source>
</evidence>
<dbReference type="PRINTS" id="PR00891">
    <property type="entry name" value="RABGDIREP"/>
</dbReference>
<dbReference type="PANTHER" id="PTHR11787:SF4">
    <property type="entry name" value="CHM, RAB ESCORT PROTEIN 1"/>
    <property type="match status" value="1"/>
</dbReference>
<dbReference type="EMBL" id="JPKY01000087">
    <property type="protein sequence ID" value="KFH42705.1"/>
    <property type="molecule type" value="Genomic_DNA"/>
</dbReference>
<organism evidence="3 4">
    <name type="scientific">Hapsidospora chrysogenum (strain ATCC 11550 / CBS 779.69 / DSM 880 / IAM 14645 / JCM 23072 / IMI 49137)</name>
    <name type="common">Acremonium chrysogenum</name>
    <dbReference type="NCBI Taxonomy" id="857340"/>
    <lineage>
        <taxon>Eukaryota</taxon>
        <taxon>Fungi</taxon>
        <taxon>Dikarya</taxon>
        <taxon>Ascomycota</taxon>
        <taxon>Pezizomycotina</taxon>
        <taxon>Sordariomycetes</taxon>
        <taxon>Hypocreomycetidae</taxon>
        <taxon>Hypocreales</taxon>
        <taxon>Bionectriaceae</taxon>
        <taxon>Hapsidospora</taxon>
    </lineage>
</organism>
<evidence type="ECO:0000313" key="4">
    <source>
        <dbReference type="Proteomes" id="UP000029964"/>
    </source>
</evidence>
<dbReference type="Gene3D" id="3.50.50.60">
    <property type="entry name" value="FAD/NAD(P)-binding domain"/>
    <property type="match status" value="1"/>
</dbReference>
<dbReference type="GO" id="GO:0016740">
    <property type="term" value="F:transferase activity"/>
    <property type="evidence" value="ECO:0007669"/>
    <property type="project" value="UniProtKB-KW"/>
</dbReference>
<dbReference type="HOGENOM" id="CLU_021695_3_1_1"/>
<sequence>MESLSDTNWDVVISGTGLQQSLLALALSRSGKNVLHVDPNDFYGAAEAAFSLQEADEWAGKNRDEPTLTPSIFAAAEVTKPATVGERGLSFPRAYSLALAPQIIHTKSELLSQLVSSKAFRQVEFLAVGSFYIFQPSSSSSSEASTQPSLSRIPSTREDVFASTAIPTRAKRSLMKFLKFVLEYDAEPQTEAWKARAGEPLVEFLASEFKLDERLRADVMTLTLSLDGAISVGAGLAAIHRHMTSMGLFGAGFAAVYPKWGGLSEVAQVGCRAGAVGGAVYMLGTGVTDVQKTEEERNLDPELPLGISLSNGISIRAKTLVQPAQLQTGGGDAVSLSRLTAIVSSDMSSVFEAMMDGAPTPAVAVVAFPPGCISTDGQESSKFPIYAMLHSSDTGECPTGQCVVYLSTLSTPTSKTILEKALSSLLAAVTDSDSERPTVLYKLSYEQTSGSSTSVNVDGAVVDLPPLPLDLAFNDAVMGQVRAAWDAVTKCDEPDGSVQYMKFEDREGAVDDDNFD</sequence>
<evidence type="ECO:0000313" key="3">
    <source>
        <dbReference type="EMBL" id="KFH42705.1"/>
    </source>
</evidence>
<dbReference type="InterPro" id="IPR017230">
    <property type="entry name" value="Mrs6"/>
</dbReference>
<dbReference type="GO" id="GO:0016192">
    <property type="term" value="P:vesicle-mediated transport"/>
    <property type="evidence" value="ECO:0007669"/>
    <property type="project" value="TreeGrafter"/>
</dbReference>
<dbReference type="SUPFAM" id="SSF51905">
    <property type="entry name" value="FAD/NAD(P)-binding domain"/>
    <property type="match status" value="1"/>
</dbReference>
<protein>
    <recommendedName>
        <fullName evidence="2">Rab proteins geranylgeranyltransferase</fullName>
    </recommendedName>
</protein>
<dbReference type="PANTHER" id="PTHR11787">
    <property type="entry name" value="RAB GDP-DISSOCIATION INHIBITOR"/>
    <property type="match status" value="1"/>
</dbReference>
<keyword evidence="4" id="KW-1185">Reference proteome</keyword>
<gene>
    <name evidence="3" type="ORF">ACRE_065720</name>
</gene>
<comment type="caution">
    <text evidence="3">The sequence shown here is derived from an EMBL/GenBank/DDBJ whole genome shotgun (WGS) entry which is preliminary data.</text>
</comment>
<dbReference type="GO" id="GO:0005634">
    <property type="term" value="C:nucleus"/>
    <property type="evidence" value="ECO:0007669"/>
    <property type="project" value="TreeGrafter"/>
</dbReference>
<dbReference type="STRING" id="857340.A0A086T023"/>
<proteinExistence type="inferred from homology"/>
<dbReference type="InterPro" id="IPR018203">
    <property type="entry name" value="GDP_dissociation_inhibitor"/>
</dbReference>
<name>A0A086T023_HAPC1</name>
<dbReference type="Gene3D" id="1.10.405.10">
    <property type="entry name" value="Guanine Nucleotide Dissociation Inhibitor, domain 1"/>
    <property type="match status" value="1"/>
</dbReference>
<accession>A0A086T023</accession>
<dbReference type="AlphaFoldDB" id="A0A086T023"/>